<name>A0A327NNB3_9BACT</name>
<keyword evidence="6" id="KW-0418">Kinase</keyword>
<sequence length="607" mass="70282">MNVLAVLLGILFVNAGFAQAPAKTERYEPFKTLIRELDDTTRIAQLIQFHERKSDLYQFSEAHQALTEALAIAKRLRDTKRIANVYLTLGLWSAKQNNYLQAIQQYQKALSFLKSPTDAERIHQLYIQIGNAYQHTLDLKNAEFYYAKVINAQAPKASLLNQSYAYGGLANLADQVYDGRKAMYYNQKALAVAKQLGRWDEYYSKLANLAFNYSDLNRPQESIALYKQCMAYIERVQKENRSNPVFERHFRMAIYDGMPYPLITLNRFDEAEQYAKLALKYGDQDNGYQKLHRMWAYDALKLLYEKKGDYAKALQASRQWAVYRDSIQNEARARQFAEVETRHQTKEKEDQINELNSTHTQQTRQLWAGVVGMTLLVLLVGTMIWQYRRVQRSRTKIQQQSDQLSLMMKELHHRVKNNLAIISSLLKLQANRLDDEKSIQAVRTGQQRVEAMSLIHQRLYQTDTITTVNMQEYLTDLTRGLILAYGYEPDNFALTLEVSQQDVDIDLAMPLGLIANELITNAFKYAFTSHRHPHLRIVLLHRDGFILEVQDNGPGIDSTYWQQRSGHTSFGKRLINSLCEQLDGHYELLNQNGTLFRLHIPEKVLGA</sequence>
<dbReference type="Pfam" id="PF02518">
    <property type="entry name" value="HATPase_c"/>
    <property type="match status" value="1"/>
</dbReference>
<dbReference type="AlphaFoldDB" id="A0A327NNB3"/>
<dbReference type="Pfam" id="PF13181">
    <property type="entry name" value="TPR_8"/>
    <property type="match status" value="1"/>
</dbReference>
<evidence type="ECO:0000256" key="10">
    <source>
        <dbReference type="SAM" id="SignalP"/>
    </source>
</evidence>
<feature type="chain" id="PRO_5016438218" description="histidine kinase" evidence="10">
    <location>
        <begin position="21"/>
        <end position="607"/>
    </location>
</feature>
<keyword evidence="9" id="KW-0472">Membrane</keyword>
<dbReference type="SUPFAM" id="SSF48452">
    <property type="entry name" value="TPR-like"/>
    <property type="match status" value="1"/>
</dbReference>
<keyword evidence="10" id="KW-0732">Signal</keyword>
<keyword evidence="8" id="KW-0802">TPR repeat</keyword>
<protein>
    <recommendedName>
        <fullName evidence="2">histidine kinase</fullName>
        <ecNumber evidence="2">2.7.13.3</ecNumber>
    </recommendedName>
</protein>
<evidence type="ECO:0000256" key="8">
    <source>
        <dbReference type="PROSITE-ProRule" id="PRU00339"/>
    </source>
</evidence>
<dbReference type="OrthoDB" id="9767435at2"/>
<dbReference type="PANTHER" id="PTHR41523:SF8">
    <property type="entry name" value="ETHYLENE RESPONSE SENSOR PROTEIN"/>
    <property type="match status" value="1"/>
</dbReference>
<evidence type="ECO:0000256" key="4">
    <source>
        <dbReference type="ARBA" id="ARBA00022679"/>
    </source>
</evidence>
<feature type="transmembrane region" description="Helical" evidence="9">
    <location>
        <begin position="366"/>
        <end position="387"/>
    </location>
</feature>
<evidence type="ECO:0000256" key="9">
    <source>
        <dbReference type="SAM" id="Phobius"/>
    </source>
</evidence>
<dbReference type="GO" id="GO:0005524">
    <property type="term" value="F:ATP binding"/>
    <property type="evidence" value="ECO:0007669"/>
    <property type="project" value="UniProtKB-KW"/>
</dbReference>
<dbReference type="InterPro" id="IPR005467">
    <property type="entry name" value="His_kinase_dom"/>
</dbReference>
<organism evidence="12 13">
    <name type="scientific">Spirosoma telluris</name>
    <dbReference type="NCBI Taxonomy" id="2183553"/>
    <lineage>
        <taxon>Bacteria</taxon>
        <taxon>Pseudomonadati</taxon>
        <taxon>Bacteroidota</taxon>
        <taxon>Cytophagia</taxon>
        <taxon>Cytophagales</taxon>
        <taxon>Cytophagaceae</taxon>
        <taxon>Spirosoma</taxon>
    </lineage>
</organism>
<evidence type="ECO:0000259" key="11">
    <source>
        <dbReference type="PROSITE" id="PS50109"/>
    </source>
</evidence>
<dbReference type="InterPro" id="IPR003594">
    <property type="entry name" value="HATPase_dom"/>
</dbReference>
<keyword evidence="13" id="KW-1185">Reference proteome</keyword>
<evidence type="ECO:0000313" key="12">
    <source>
        <dbReference type="EMBL" id="RAI75526.1"/>
    </source>
</evidence>
<evidence type="ECO:0000256" key="7">
    <source>
        <dbReference type="ARBA" id="ARBA00022840"/>
    </source>
</evidence>
<dbReference type="Gene3D" id="3.30.450.20">
    <property type="entry name" value="PAS domain"/>
    <property type="match status" value="1"/>
</dbReference>
<dbReference type="Proteomes" id="UP000249016">
    <property type="component" value="Unassembled WGS sequence"/>
</dbReference>
<evidence type="ECO:0000313" key="13">
    <source>
        <dbReference type="Proteomes" id="UP000249016"/>
    </source>
</evidence>
<dbReference type="SUPFAM" id="SSF55874">
    <property type="entry name" value="ATPase domain of HSP90 chaperone/DNA topoisomerase II/histidine kinase"/>
    <property type="match status" value="1"/>
</dbReference>
<dbReference type="SMART" id="SM00028">
    <property type="entry name" value="TPR"/>
    <property type="match status" value="4"/>
</dbReference>
<dbReference type="RefSeq" id="WP_111344044.1">
    <property type="nucleotide sequence ID" value="NZ_QLII01000001.1"/>
</dbReference>
<feature type="repeat" description="TPR" evidence="8">
    <location>
        <begin position="83"/>
        <end position="116"/>
    </location>
</feature>
<dbReference type="SMART" id="SM00387">
    <property type="entry name" value="HATPase_c"/>
    <property type="match status" value="1"/>
</dbReference>
<dbReference type="PROSITE" id="PS50005">
    <property type="entry name" value="TPR"/>
    <property type="match status" value="1"/>
</dbReference>
<proteinExistence type="predicted"/>
<keyword evidence="3" id="KW-0597">Phosphoprotein</keyword>
<dbReference type="InterPro" id="IPR011990">
    <property type="entry name" value="TPR-like_helical_dom_sf"/>
</dbReference>
<evidence type="ECO:0000256" key="2">
    <source>
        <dbReference type="ARBA" id="ARBA00012438"/>
    </source>
</evidence>
<dbReference type="Gene3D" id="3.30.565.10">
    <property type="entry name" value="Histidine kinase-like ATPase, C-terminal domain"/>
    <property type="match status" value="1"/>
</dbReference>
<dbReference type="Gene3D" id="1.25.40.10">
    <property type="entry name" value="Tetratricopeptide repeat domain"/>
    <property type="match status" value="2"/>
</dbReference>
<keyword evidence="4" id="KW-0808">Transferase</keyword>
<dbReference type="EC" id="2.7.13.3" evidence="2"/>
<dbReference type="GO" id="GO:0004673">
    <property type="term" value="F:protein histidine kinase activity"/>
    <property type="evidence" value="ECO:0007669"/>
    <property type="project" value="UniProtKB-EC"/>
</dbReference>
<reference evidence="12 13" key="1">
    <citation type="submission" date="2018-06" db="EMBL/GenBank/DDBJ databases">
        <title>Spirosoma sp. HMF3257 Genome sequencing and assembly.</title>
        <authorList>
            <person name="Kang H."/>
            <person name="Cha I."/>
            <person name="Kim H."/>
            <person name="Kang J."/>
            <person name="Joh K."/>
        </authorList>
    </citation>
    <scope>NUCLEOTIDE SEQUENCE [LARGE SCALE GENOMIC DNA]</scope>
    <source>
        <strain evidence="12 13">HMF3257</strain>
    </source>
</reference>
<feature type="signal peptide" evidence="10">
    <location>
        <begin position="1"/>
        <end position="20"/>
    </location>
</feature>
<keyword evidence="7" id="KW-0067">ATP-binding</keyword>
<dbReference type="EMBL" id="QLII01000001">
    <property type="protein sequence ID" value="RAI75526.1"/>
    <property type="molecule type" value="Genomic_DNA"/>
</dbReference>
<keyword evidence="9" id="KW-1133">Transmembrane helix</keyword>
<evidence type="ECO:0000256" key="6">
    <source>
        <dbReference type="ARBA" id="ARBA00022777"/>
    </source>
</evidence>
<evidence type="ECO:0000256" key="3">
    <source>
        <dbReference type="ARBA" id="ARBA00022553"/>
    </source>
</evidence>
<accession>A0A327NNB3</accession>
<dbReference type="InterPro" id="IPR011495">
    <property type="entry name" value="Sig_transdc_His_kin_sub2_dim/P"/>
</dbReference>
<dbReference type="InterPro" id="IPR019734">
    <property type="entry name" value="TPR_rpt"/>
</dbReference>
<keyword evidence="5" id="KW-0547">Nucleotide-binding</keyword>
<dbReference type="Pfam" id="PF07568">
    <property type="entry name" value="HisKA_2"/>
    <property type="match status" value="1"/>
</dbReference>
<gene>
    <name evidence="12" type="ORF">HMF3257_17590</name>
</gene>
<comment type="caution">
    <text evidence="12">The sequence shown here is derived from an EMBL/GenBank/DDBJ whole genome shotgun (WGS) entry which is preliminary data.</text>
</comment>
<keyword evidence="9" id="KW-0812">Transmembrane</keyword>
<evidence type="ECO:0000256" key="1">
    <source>
        <dbReference type="ARBA" id="ARBA00000085"/>
    </source>
</evidence>
<comment type="catalytic activity">
    <reaction evidence="1">
        <text>ATP + protein L-histidine = ADP + protein N-phospho-L-histidine.</text>
        <dbReference type="EC" id="2.7.13.3"/>
    </reaction>
</comment>
<dbReference type="InterPro" id="IPR036890">
    <property type="entry name" value="HATPase_C_sf"/>
</dbReference>
<dbReference type="PROSITE" id="PS50109">
    <property type="entry name" value="HIS_KIN"/>
    <property type="match status" value="1"/>
</dbReference>
<evidence type="ECO:0000256" key="5">
    <source>
        <dbReference type="ARBA" id="ARBA00022741"/>
    </source>
</evidence>
<dbReference type="PANTHER" id="PTHR41523">
    <property type="entry name" value="TWO-COMPONENT SYSTEM SENSOR PROTEIN"/>
    <property type="match status" value="1"/>
</dbReference>
<feature type="domain" description="Histidine kinase" evidence="11">
    <location>
        <begin position="410"/>
        <end position="604"/>
    </location>
</feature>